<dbReference type="GO" id="GO:0005840">
    <property type="term" value="C:ribosome"/>
    <property type="evidence" value="ECO:0007669"/>
    <property type="project" value="UniProtKB-KW"/>
</dbReference>
<gene>
    <name evidence="4" type="ORF">HHK36_019066</name>
</gene>
<dbReference type="InterPro" id="IPR038661">
    <property type="entry name" value="Ribosomal_eL33_sf"/>
</dbReference>
<dbReference type="GO" id="GO:0003735">
    <property type="term" value="F:structural constituent of ribosome"/>
    <property type="evidence" value="ECO:0007669"/>
    <property type="project" value="InterPro"/>
</dbReference>
<accession>A0A834YWR0</accession>
<keyword evidence="3" id="KW-0687">Ribonucleoprotein</keyword>
<comment type="similarity">
    <text evidence="1">Belongs to the eukaryotic ribosomal protein eL33 family.</text>
</comment>
<evidence type="ECO:0000313" key="5">
    <source>
        <dbReference type="Proteomes" id="UP000655225"/>
    </source>
</evidence>
<evidence type="ECO:0000256" key="1">
    <source>
        <dbReference type="ARBA" id="ARBA00009269"/>
    </source>
</evidence>
<evidence type="ECO:0000313" key="4">
    <source>
        <dbReference type="EMBL" id="KAF8395125.1"/>
    </source>
</evidence>
<name>A0A834YWR0_TETSI</name>
<dbReference type="OrthoDB" id="504467at2759"/>
<comment type="caution">
    <text evidence="4">The sequence shown here is derived from an EMBL/GenBank/DDBJ whole genome shotgun (WGS) entry which is preliminary data.</text>
</comment>
<keyword evidence="2" id="KW-0689">Ribosomal protein</keyword>
<organism evidence="4 5">
    <name type="scientific">Tetracentron sinense</name>
    <name type="common">Spur-leaf</name>
    <dbReference type="NCBI Taxonomy" id="13715"/>
    <lineage>
        <taxon>Eukaryota</taxon>
        <taxon>Viridiplantae</taxon>
        <taxon>Streptophyta</taxon>
        <taxon>Embryophyta</taxon>
        <taxon>Tracheophyta</taxon>
        <taxon>Spermatophyta</taxon>
        <taxon>Magnoliopsida</taxon>
        <taxon>Trochodendrales</taxon>
        <taxon>Trochodendraceae</taxon>
        <taxon>Tetracentron</taxon>
    </lineage>
</organism>
<dbReference type="GO" id="GO:1990904">
    <property type="term" value="C:ribonucleoprotein complex"/>
    <property type="evidence" value="ECO:0007669"/>
    <property type="project" value="UniProtKB-KW"/>
</dbReference>
<evidence type="ECO:0000256" key="3">
    <source>
        <dbReference type="ARBA" id="ARBA00023274"/>
    </source>
</evidence>
<dbReference type="Gene3D" id="2.40.10.190">
    <property type="entry name" value="translation elongation factor selb, chain A, domain 4"/>
    <property type="match status" value="1"/>
</dbReference>
<dbReference type="GO" id="GO:0006412">
    <property type="term" value="P:translation"/>
    <property type="evidence" value="ECO:0007669"/>
    <property type="project" value="InterPro"/>
</dbReference>
<dbReference type="InterPro" id="IPR001780">
    <property type="entry name" value="Ribosomal_eL33"/>
</dbReference>
<proteinExistence type="inferred from homology"/>
<protein>
    <recommendedName>
        <fullName evidence="6">RNase H type-1 domain-containing protein</fullName>
    </recommendedName>
</protein>
<dbReference type="PANTHER" id="PTHR10902">
    <property type="entry name" value="60S RIBOSOMAL PROTEIN L35A"/>
    <property type="match status" value="1"/>
</dbReference>
<dbReference type="AlphaFoldDB" id="A0A834YWR0"/>
<dbReference type="EMBL" id="JABCRI010000013">
    <property type="protein sequence ID" value="KAF8395125.1"/>
    <property type="molecule type" value="Genomic_DNA"/>
</dbReference>
<sequence length="136" mass="15568">MMKGRQGERVRSYVRGTILGFKRSKSNQYPKTSLIQIESMNTKEEVAWFVLERDASQLMDVINKKAKETHWDVATILKDVTALWHRFPNAMARSILRTANGEAHQLAKRALYWRKNGIASPCARLGVSYPFDPGTE</sequence>
<dbReference type="GO" id="GO:0004523">
    <property type="term" value="F:RNA-DNA hybrid ribonuclease activity"/>
    <property type="evidence" value="ECO:0007669"/>
    <property type="project" value="InterPro"/>
</dbReference>
<dbReference type="SUPFAM" id="SSF50447">
    <property type="entry name" value="Translation proteins"/>
    <property type="match status" value="1"/>
</dbReference>
<reference evidence="4 5" key="1">
    <citation type="submission" date="2020-04" db="EMBL/GenBank/DDBJ databases">
        <title>Plant Genome Project.</title>
        <authorList>
            <person name="Zhang R.-G."/>
        </authorList>
    </citation>
    <scope>NUCLEOTIDE SEQUENCE [LARGE SCALE GENOMIC DNA]</scope>
    <source>
        <strain evidence="4">YNK0</strain>
        <tissue evidence="4">Leaf</tissue>
    </source>
</reference>
<evidence type="ECO:0000256" key="2">
    <source>
        <dbReference type="ARBA" id="ARBA00022980"/>
    </source>
</evidence>
<dbReference type="Proteomes" id="UP000655225">
    <property type="component" value="Unassembled WGS sequence"/>
</dbReference>
<dbReference type="InterPro" id="IPR009000">
    <property type="entry name" value="Transl_B-barrel_sf"/>
</dbReference>
<dbReference type="GO" id="GO:0003676">
    <property type="term" value="F:nucleic acid binding"/>
    <property type="evidence" value="ECO:0007669"/>
    <property type="project" value="InterPro"/>
</dbReference>
<dbReference type="Pfam" id="PF01247">
    <property type="entry name" value="Ribosomal_L35Ae"/>
    <property type="match status" value="1"/>
</dbReference>
<keyword evidence="5" id="KW-1185">Reference proteome</keyword>
<evidence type="ECO:0008006" key="6">
    <source>
        <dbReference type="Google" id="ProtNLM"/>
    </source>
</evidence>